<evidence type="ECO:0000313" key="2">
    <source>
        <dbReference type="Proteomes" id="UP000799444"/>
    </source>
</evidence>
<keyword evidence="2" id="KW-1185">Reference proteome</keyword>
<dbReference type="AlphaFoldDB" id="A0A9P4QZ42"/>
<dbReference type="Proteomes" id="UP000799444">
    <property type="component" value="Unassembled WGS sequence"/>
</dbReference>
<evidence type="ECO:0000313" key="1">
    <source>
        <dbReference type="EMBL" id="KAF2735110.1"/>
    </source>
</evidence>
<name>A0A9P4QZ42_9PLEO</name>
<reference evidence="1" key="1">
    <citation type="journal article" date="2020" name="Stud. Mycol.">
        <title>101 Dothideomycetes genomes: a test case for predicting lifestyles and emergence of pathogens.</title>
        <authorList>
            <person name="Haridas S."/>
            <person name="Albert R."/>
            <person name="Binder M."/>
            <person name="Bloem J."/>
            <person name="Labutti K."/>
            <person name="Salamov A."/>
            <person name="Andreopoulos B."/>
            <person name="Baker S."/>
            <person name="Barry K."/>
            <person name="Bills G."/>
            <person name="Bluhm B."/>
            <person name="Cannon C."/>
            <person name="Castanera R."/>
            <person name="Culley D."/>
            <person name="Daum C."/>
            <person name="Ezra D."/>
            <person name="Gonzalez J."/>
            <person name="Henrissat B."/>
            <person name="Kuo A."/>
            <person name="Liang C."/>
            <person name="Lipzen A."/>
            <person name="Lutzoni F."/>
            <person name="Magnuson J."/>
            <person name="Mondo S."/>
            <person name="Nolan M."/>
            <person name="Ohm R."/>
            <person name="Pangilinan J."/>
            <person name="Park H.-J."/>
            <person name="Ramirez L."/>
            <person name="Alfaro M."/>
            <person name="Sun H."/>
            <person name="Tritt A."/>
            <person name="Yoshinaga Y."/>
            <person name="Zwiers L.-H."/>
            <person name="Turgeon B."/>
            <person name="Goodwin S."/>
            <person name="Spatafora J."/>
            <person name="Crous P."/>
            <person name="Grigoriev I."/>
        </authorList>
    </citation>
    <scope>NUCLEOTIDE SEQUENCE</scope>
    <source>
        <strain evidence="1">CBS 125425</strain>
    </source>
</reference>
<sequence>MDTRPCLVSKHRFLMGSIGLGGAPWARYLAALGGLHRGARGRFACASISTISHPVQRRSCAECEGVSGPIYGEWSRHLRDNG</sequence>
<gene>
    <name evidence="1" type="ORF">EJ04DRAFT_219945</name>
</gene>
<organism evidence="1 2">
    <name type="scientific">Polyplosphaeria fusca</name>
    <dbReference type="NCBI Taxonomy" id="682080"/>
    <lineage>
        <taxon>Eukaryota</taxon>
        <taxon>Fungi</taxon>
        <taxon>Dikarya</taxon>
        <taxon>Ascomycota</taxon>
        <taxon>Pezizomycotina</taxon>
        <taxon>Dothideomycetes</taxon>
        <taxon>Pleosporomycetidae</taxon>
        <taxon>Pleosporales</taxon>
        <taxon>Tetraplosphaeriaceae</taxon>
        <taxon>Polyplosphaeria</taxon>
    </lineage>
</organism>
<comment type="caution">
    <text evidence="1">The sequence shown here is derived from an EMBL/GenBank/DDBJ whole genome shotgun (WGS) entry which is preliminary data.</text>
</comment>
<dbReference type="EMBL" id="ML996139">
    <property type="protein sequence ID" value="KAF2735110.1"/>
    <property type="molecule type" value="Genomic_DNA"/>
</dbReference>
<proteinExistence type="predicted"/>
<accession>A0A9P4QZ42</accession>
<protein>
    <submittedName>
        <fullName evidence="1">Uncharacterized protein</fullName>
    </submittedName>
</protein>